<dbReference type="AlphaFoldDB" id="A0A0F9A5R9"/>
<evidence type="ECO:0000313" key="1">
    <source>
        <dbReference type="EMBL" id="KKL04815.1"/>
    </source>
</evidence>
<accession>A0A0F9A5R9</accession>
<sequence length="77" mass="8946">NKGESEVNFIERMLGEARKIKQENIHSSEKRASNLTFNAKLQGLNLDKETTRKNSINLVDKVFGSAFNNFRKMFFHK</sequence>
<organism evidence="1">
    <name type="scientific">marine sediment metagenome</name>
    <dbReference type="NCBI Taxonomy" id="412755"/>
    <lineage>
        <taxon>unclassified sequences</taxon>
        <taxon>metagenomes</taxon>
        <taxon>ecological metagenomes</taxon>
    </lineage>
</organism>
<comment type="caution">
    <text evidence="1">The sequence shown here is derived from an EMBL/GenBank/DDBJ whole genome shotgun (WGS) entry which is preliminary data.</text>
</comment>
<name>A0A0F9A5R9_9ZZZZ</name>
<gene>
    <name evidence="1" type="ORF">LCGC14_2612280</name>
</gene>
<reference evidence="1" key="1">
    <citation type="journal article" date="2015" name="Nature">
        <title>Complex archaea that bridge the gap between prokaryotes and eukaryotes.</title>
        <authorList>
            <person name="Spang A."/>
            <person name="Saw J.H."/>
            <person name="Jorgensen S.L."/>
            <person name="Zaremba-Niedzwiedzka K."/>
            <person name="Martijn J."/>
            <person name="Lind A.E."/>
            <person name="van Eijk R."/>
            <person name="Schleper C."/>
            <person name="Guy L."/>
            <person name="Ettema T.J."/>
        </authorList>
    </citation>
    <scope>NUCLEOTIDE SEQUENCE</scope>
</reference>
<dbReference type="EMBL" id="LAZR01044374">
    <property type="protein sequence ID" value="KKL04815.1"/>
    <property type="molecule type" value="Genomic_DNA"/>
</dbReference>
<protein>
    <submittedName>
        <fullName evidence="1">Uncharacterized protein</fullName>
    </submittedName>
</protein>
<feature type="non-terminal residue" evidence="1">
    <location>
        <position position="1"/>
    </location>
</feature>
<proteinExistence type="predicted"/>